<dbReference type="STRING" id="418495.SAMN05216215_105412"/>
<protein>
    <submittedName>
        <fullName evidence="2">von Willebrand factor type A domain-containing protein</fullName>
    </submittedName>
</protein>
<evidence type="ECO:0000259" key="1">
    <source>
        <dbReference type="PROSITE" id="PS50234"/>
    </source>
</evidence>
<feature type="domain" description="VWFA" evidence="1">
    <location>
        <begin position="33"/>
        <end position="172"/>
    </location>
</feature>
<evidence type="ECO:0000313" key="3">
    <source>
        <dbReference type="Proteomes" id="UP000199529"/>
    </source>
</evidence>
<dbReference type="InterPro" id="IPR002035">
    <property type="entry name" value="VWF_A"/>
</dbReference>
<dbReference type="SUPFAM" id="SSF53300">
    <property type="entry name" value="vWA-like"/>
    <property type="match status" value="1"/>
</dbReference>
<keyword evidence="3" id="KW-1185">Reference proteome</keyword>
<sequence length="206" mass="21860">MSSWVRRDFGGIGLTQSPPGAYLPRLQERYGGHVLLCIDVSASMQGQRLEQAIAGGERFLAEADGAHYKCGLVLWSDAVQQYVPPEARLDDVISALREAKAWRGTLLSHALRLGIEVLPKYPGDRVICIFSDGALGDHAKARELARKACAMGIRIVVRGLGPTAADSLAELACPGIPDADQRIDDAAGVAAGIASMATGLSARRGR</sequence>
<dbReference type="SMART" id="SM00327">
    <property type="entry name" value="VWA"/>
    <property type="match status" value="1"/>
</dbReference>
<gene>
    <name evidence="2" type="ORF">SAMN05216215_105412</name>
</gene>
<dbReference type="EMBL" id="FNOK01000054">
    <property type="protein sequence ID" value="SDZ24847.1"/>
    <property type="molecule type" value="Genomic_DNA"/>
</dbReference>
<dbReference type="CDD" id="cd00198">
    <property type="entry name" value="vWFA"/>
    <property type="match status" value="1"/>
</dbReference>
<proteinExistence type="predicted"/>
<dbReference type="PROSITE" id="PS50234">
    <property type="entry name" value="VWFA"/>
    <property type="match status" value="1"/>
</dbReference>
<dbReference type="AlphaFoldDB" id="A0A1H3RGM4"/>
<dbReference type="RefSeq" id="WP_093275378.1">
    <property type="nucleotide sequence ID" value="NZ_FNOK01000054.1"/>
</dbReference>
<name>A0A1H3RGM4_9PSEU</name>
<dbReference type="OrthoDB" id="4541568at2"/>
<evidence type="ECO:0000313" key="2">
    <source>
        <dbReference type="EMBL" id="SDZ24847.1"/>
    </source>
</evidence>
<dbReference type="Proteomes" id="UP000199529">
    <property type="component" value="Unassembled WGS sequence"/>
</dbReference>
<dbReference type="InterPro" id="IPR036465">
    <property type="entry name" value="vWFA_dom_sf"/>
</dbReference>
<dbReference type="Pfam" id="PF13519">
    <property type="entry name" value="VWA_2"/>
    <property type="match status" value="1"/>
</dbReference>
<accession>A0A1H3RGM4</accession>
<dbReference type="Gene3D" id="3.40.50.410">
    <property type="entry name" value="von Willebrand factor, type A domain"/>
    <property type="match status" value="1"/>
</dbReference>
<organism evidence="2 3">
    <name type="scientific">Saccharopolyspora shandongensis</name>
    <dbReference type="NCBI Taxonomy" id="418495"/>
    <lineage>
        <taxon>Bacteria</taxon>
        <taxon>Bacillati</taxon>
        <taxon>Actinomycetota</taxon>
        <taxon>Actinomycetes</taxon>
        <taxon>Pseudonocardiales</taxon>
        <taxon>Pseudonocardiaceae</taxon>
        <taxon>Saccharopolyspora</taxon>
    </lineage>
</organism>
<reference evidence="3" key="1">
    <citation type="submission" date="2016-10" db="EMBL/GenBank/DDBJ databases">
        <authorList>
            <person name="Varghese N."/>
            <person name="Submissions S."/>
        </authorList>
    </citation>
    <scope>NUCLEOTIDE SEQUENCE [LARGE SCALE GENOMIC DNA]</scope>
    <source>
        <strain evidence="3">CGMCC 4.3530</strain>
    </source>
</reference>